<reference evidence="1" key="1">
    <citation type="submission" date="2014-11" db="EMBL/GenBank/DDBJ databases">
        <authorList>
            <person name="Amaro Gonzalez C."/>
        </authorList>
    </citation>
    <scope>NUCLEOTIDE SEQUENCE</scope>
</reference>
<proteinExistence type="predicted"/>
<accession>A0A0E9UED1</accession>
<dbReference type="EMBL" id="GBXM01045304">
    <property type="protein sequence ID" value="JAH63273.1"/>
    <property type="molecule type" value="Transcribed_RNA"/>
</dbReference>
<evidence type="ECO:0000313" key="1">
    <source>
        <dbReference type="EMBL" id="JAH63273.1"/>
    </source>
</evidence>
<name>A0A0E9UED1_ANGAN</name>
<protein>
    <submittedName>
        <fullName evidence="1">Uncharacterized protein</fullName>
    </submittedName>
</protein>
<reference evidence="1" key="2">
    <citation type="journal article" date="2015" name="Fish Shellfish Immunol.">
        <title>Early steps in the European eel (Anguilla anguilla)-Vibrio vulnificus interaction in the gills: Role of the RtxA13 toxin.</title>
        <authorList>
            <person name="Callol A."/>
            <person name="Pajuelo D."/>
            <person name="Ebbesson L."/>
            <person name="Teles M."/>
            <person name="MacKenzie S."/>
            <person name="Amaro C."/>
        </authorList>
    </citation>
    <scope>NUCLEOTIDE SEQUENCE</scope>
</reference>
<organism evidence="1">
    <name type="scientific">Anguilla anguilla</name>
    <name type="common">European freshwater eel</name>
    <name type="synonym">Muraena anguilla</name>
    <dbReference type="NCBI Taxonomy" id="7936"/>
    <lineage>
        <taxon>Eukaryota</taxon>
        <taxon>Metazoa</taxon>
        <taxon>Chordata</taxon>
        <taxon>Craniata</taxon>
        <taxon>Vertebrata</taxon>
        <taxon>Euteleostomi</taxon>
        <taxon>Actinopterygii</taxon>
        <taxon>Neopterygii</taxon>
        <taxon>Teleostei</taxon>
        <taxon>Anguilliformes</taxon>
        <taxon>Anguillidae</taxon>
        <taxon>Anguilla</taxon>
    </lineage>
</organism>
<sequence>MVHLLLKTLRVMRSL</sequence>